<dbReference type="EMBL" id="GL194108">
    <property type="protein sequence ID" value="EFB25953.1"/>
    <property type="molecule type" value="Genomic_DNA"/>
</dbReference>
<organism evidence="1">
    <name type="scientific">Ailuropoda melanoleuca</name>
    <name type="common">Giant panda</name>
    <dbReference type="NCBI Taxonomy" id="9646"/>
    <lineage>
        <taxon>Eukaryota</taxon>
        <taxon>Metazoa</taxon>
        <taxon>Chordata</taxon>
        <taxon>Craniata</taxon>
        <taxon>Vertebrata</taxon>
        <taxon>Euteleostomi</taxon>
        <taxon>Mammalia</taxon>
        <taxon>Eutheria</taxon>
        <taxon>Laurasiatheria</taxon>
        <taxon>Carnivora</taxon>
        <taxon>Caniformia</taxon>
        <taxon>Ursidae</taxon>
        <taxon>Ailuropoda</taxon>
    </lineage>
</organism>
<dbReference type="SUPFAM" id="SSF56219">
    <property type="entry name" value="DNase I-like"/>
    <property type="match status" value="1"/>
</dbReference>
<gene>
    <name evidence="1" type="ORF">PANDA_019433</name>
</gene>
<dbReference type="InterPro" id="IPR036691">
    <property type="entry name" value="Endo/exonu/phosph_ase_sf"/>
</dbReference>
<dbReference type="AlphaFoldDB" id="D2I249"/>
<protein>
    <submittedName>
        <fullName evidence="1">Uncharacterized protein</fullName>
    </submittedName>
</protein>
<proteinExistence type="predicted"/>
<accession>D2I249</accession>
<reference evidence="1" key="1">
    <citation type="journal article" date="2010" name="Nature">
        <title>The sequence and de novo assembly of the giant panda genome.</title>
        <authorList>
            <person name="Li R."/>
            <person name="Fan W."/>
            <person name="Tian G."/>
            <person name="Zhu H."/>
            <person name="He L."/>
            <person name="Cai J."/>
            <person name="Huang Q."/>
            <person name="Cai Q."/>
            <person name="Li B."/>
            <person name="Bai Y."/>
            <person name="Zhang Z."/>
            <person name="Zhang Y."/>
            <person name="Wang W."/>
            <person name="Li J."/>
            <person name="Wei F."/>
            <person name="Li H."/>
            <person name="Jian M."/>
            <person name="Li J."/>
            <person name="Zhang Z."/>
            <person name="Nielsen R."/>
            <person name="Li D."/>
            <person name="Gu W."/>
            <person name="Yang Z."/>
            <person name="Xuan Z."/>
            <person name="Ryder O.A."/>
            <person name="Leung F.C."/>
            <person name="Zhou Y."/>
            <person name="Cao J."/>
            <person name="Sun X."/>
            <person name="Fu Y."/>
            <person name="Fang X."/>
            <person name="Guo X."/>
            <person name="Wang B."/>
            <person name="Hou R."/>
            <person name="Shen F."/>
            <person name="Mu B."/>
            <person name="Ni P."/>
            <person name="Lin R."/>
            <person name="Qian W."/>
            <person name="Wang G."/>
            <person name="Yu C."/>
            <person name="Nie W."/>
            <person name="Wang J."/>
            <person name="Wu Z."/>
            <person name="Liang H."/>
            <person name="Min J."/>
            <person name="Wu Q."/>
            <person name="Cheng S."/>
            <person name="Ruan J."/>
            <person name="Wang M."/>
            <person name="Shi Z."/>
            <person name="Wen M."/>
            <person name="Liu B."/>
            <person name="Ren X."/>
            <person name="Zheng H."/>
            <person name="Dong D."/>
            <person name="Cook K."/>
            <person name="Shan G."/>
            <person name="Zhang H."/>
            <person name="Kosiol C."/>
            <person name="Xie X."/>
            <person name="Lu Z."/>
            <person name="Zheng H."/>
            <person name="Li Y."/>
            <person name="Steiner C.C."/>
            <person name="Lam T.T."/>
            <person name="Lin S."/>
            <person name="Zhang Q."/>
            <person name="Li G."/>
            <person name="Tian J."/>
            <person name="Gong T."/>
            <person name="Liu H."/>
            <person name="Zhang D."/>
            <person name="Fang L."/>
            <person name="Ye C."/>
            <person name="Zhang J."/>
            <person name="Hu W."/>
            <person name="Xu A."/>
            <person name="Ren Y."/>
            <person name="Zhang G."/>
            <person name="Bruford M.W."/>
            <person name="Li Q."/>
            <person name="Ma L."/>
            <person name="Guo Y."/>
            <person name="An N."/>
            <person name="Hu Y."/>
            <person name="Zheng Y."/>
            <person name="Shi Y."/>
            <person name="Li Z."/>
            <person name="Liu Q."/>
            <person name="Chen Y."/>
            <person name="Zhao J."/>
            <person name="Qu N."/>
            <person name="Zhao S."/>
            <person name="Tian F."/>
            <person name="Wang X."/>
            <person name="Wang H."/>
            <person name="Xu L."/>
            <person name="Liu X."/>
            <person name="Vinar T."/>
            <person name="Wang Y."/>
            <person name="Lam T.W."/>
            <person name="Yiu S.M."/>
            <person name="Liu S."/>
            <person name="Zhang H."/>
            <person name="Li D."/>
            <person name="Huang Y."/>
            <person name="Wang X."/>
            <person name="Yang G."/>
            <person name="Jiang Z."/>
            <person name="Wang J."/>
            <person name="Qin N."/>
            <person name="Li L."/>
            <person name="Li J."/>
            <person name="Bolund L."/>
            <person name="Kristiansen K."/>
            <person name="Wong G.K."/>
            <person name="Olson M."/>
            <person name="Zhang X."/>
            <person name="Li S."/>
            <person name="Yang H."/>
            <person name="Wang J."/>
            <person name="Wang J."/>
        </authorList>
    </citation>
    <scope>NUCLEOTIDE SEQUENCE [LARGE SCALE GENOMIC DNA]</scope>
</reference>
<dbReference type="Gene3D" id="3.60.10.10">
    <property type="entry name" value="Endonuclease/exonuclease/phosphatase"/>
    <property type="match status" value="1"/>
</dbReference>
<evidence type="ECO:0000313" key="1">
    <source>
        <dbReference type="EMBL" id="EFB25953.1"/>
    </source>
</evidence>
<dbReference type="InParanoid" id="D2I249"/>
<sequence length="113" mass="13164">DFNTPLTLIDRQSKQKINKETMALNDTSDQMDLTDISRTFHSKTAEYIFFSSAHGSFSRIVHILGHKSSLKKYKRITIIVCTFSDHNTMKLEVNHKKKFGKTTNTWRLKNMLL</sequence>
<feature type="non-terminal residue" evidence="1">
    <location>
        <position position="113"/>
    </location>
</feature>
<name>D2I249_AILME</name>
<feature type="non-terminal residue" evidence="1">
    <location>
        <position position="1"/>
    </location>
</feature>